<dbReference type="OrthoDB" id="438898at2"/>
<dbReference type="Gene3D" id="3.20.20.370">
    <property type="entry name" value="Glycoside hydrolase/deacetylase"/>
    <property type="match status" value="1"/>
</dbReference>
<feature type="chain" id="PRO_5020611436" evidence="1">
    <location>
        <begin position="25"/>
        <end position="352"/>
    </location>
</feature>
<dbReference type="AlphaFoldDB" id="A0A4S8NYF4"/>
<accession>A0A4S8NYF4</accession>
<proteinExistence type="predicted"/>
<dbReference type="PANTHER" id="PTHR45985">
    <property type="match status" value="1"/>
</dbReference>
<gene>
    <name evidence="2" type="ORF">FAA97_15065</name>
</gene>
<sequence length="352" mass="39113">MVKRIVALLLGALALHGTSLPAAAEANGDGKAAAKPRQIILISFDGALDNRLWQRSRDFARRSNIDFTYFLSCATLIPRERAADYKAPGMKAGRSNIGFAPTVEDVATRLDHIWAARNEGHEIANHTCGHFDGKEWSREEWLTEFKTFDRVMRDAWKDNGLADQEPEGWSDFVRNDISGFRAPYLSAPDSLFAAQKAHGYRFDASTVTDAPLPPKEKKGLYRFGLPLIPEGPSDRKIIAMDYNLFIRHSAGIDHPSKAADFTERSYKAFRAAFDAQYHGDRVPLQIGLHFVEMNGGAYWAAMERLAADVCHLPDVACVTYSKALALMADDRRRLAQSGQRQDAIEATGSLTP</sequence>
<evidence type="ECO:0000313" key="2">
    <source>
        <dbReference type="EMBL" id="THV21342.1"/>
    </source>
</evidence>
<dbReference type="InterPro" id="IPR011330">
    <property type="entry name" value="Glyco_hydro/deAcase_b/a-brl"/>
</dbReference>
<evidence type="ECO:0000313" key="3">
    <source>
        <dbReference type="Proteomes" id="UP000308828"/>
    </source>
</evidence>
<dbReference type="EMBL" id="STGV01000005">
    <property type="protein sequence ID" value="THV21342.1"/>
    <property type="molecule type" value="Genomic_DNA"/>
</dbReference>
<reference evidence="2 3" key="1">
    <citation type="submission" date="2019-04" db="EMBL/GenBank/DDBJ databases">
        <title>Genome sequence of strain shin9-1.</title>
        <authorList>
            <person name="Gao J."/>
            <person name="Sun J."/>
        </authorList>
    </citation>
    <scope>NUCLEOTIDE SEQUENCE [LARGE SCALE GENOMIC DNA]</scope>
    <source>
        <strain evidence="3">shin9-1</strain>
    </source>
</reference>
<dbReference type="RefSeq" id="WP_136599392.1">
    <property type="nucleotide sequence ID" value="NZ_STGV01000005.1"/>
</dbReference>
<dbReference type="Proteomes" id="UP000308828">
    <property type="component" value="Unassembled WGS sequence"/>
</dbReference>
<keyword evidence="1" id="KW-0732">Signal</keyword>
<protein>
    <submittedName>
        <fullName evidence="2">Polysaccharide deacetylase</fullName>
    </submittedName>
</protein>
<dbReference type="SUPFAM" id="SSF88713">
    <property type="entry name" value="Glycoside hydrolase/deacetylase"/>
    <property type="match status" value="1"/>
</dbReference>
<keyword evidence="3" id="KW-1185">Reference proteome</keyword>
<name>A0A4S8NYF4_9HYPH</name>
<dbReference type="InterPro" id="IPR052740">
    <property type="entry name" value="CE4"/>
</dbReference>
<comment type="caution">
    <text evidence="2">The sequence shown here is derived from an EMBL/GenBank/DDBJ whole genome shotgun (WGS) entry which is preliminary data.</text>
</comment>
<dbReference type="GO" id="GO:0005975">
    <property type="term" value="P:carbohydrate metabolic process"/>
    <property type="evidence" value="ECO:0007669"/>
    <property type="project" value="InterPro"/>
</dbReference>
<evidence type="ECO:0000256" key="1">
    <source>
        <dbReference type="SAM" id="SignalP"/>
    </source>
</evidence>
<feature type="signal peptide" evidence="1">
    <location>
        <begin position="1"/>
        <end position="24"/>
    </location>
</feature>
<dbReference type="PANTHER" id="PTHR45985:SF3">
    <property type="entry name" value="CHITIN DEACETYLASE-LIKE 4"/>
    <property type="match status" value="1"/>
</dbReference>
<organism evidence="2 3">
    <name type="scientific">Peteryoungia ipomoeae</name>
    <dbReference type="NCBI Taxonomy" id="1210932"/>
    <lineage>
        <taxon>Bacteria</taxon>
        <taxon>Pseudomonadati</taxon>
        <taxon>Pseudomonadota</taxon>
        <taxon>Alphaproteobacteria</taxon>
        <taxon>Hyphomicrobiales</taxon>
        <taxon>Rhizobiaceae</taxon>
        <taxon>Peteryoungia</taxon>
    </lineage>
</organism>